<keyword evidence="13" id="KW-1185">Reference proteome</keyword>
<feature type="domain" description="ABC transmembrane type-1" evidence="11">
    <location>
        <begin position="23"/>
        <end position="230"/>
    </location>
</feature>
<proteinExistence type="inferred from homology"/>
<keyword evidence="6 10" id="KW-0812">Transmembrane</keyword>
<dbReference type="GO" id="GO:0043190">
    <property type="term" value="C:ATP-binding cassette (ABC) transporter complex"/>
    <property type="evidence" value="ECO:0007669"/>
    <property type="project" value="InterPro"/>
</dbReference>
<evidence type="ECO:0000256" key="2">
    <source>
        <dbReference type="ARBA" id="ARBA00010072"/>
    </source>
</evidence>
<evidence type="ECO:0000256" key="3">
    <source>
        <dbReference type="ARBA" id="ARBA00022448"/>
    </source>
</evidence>
<gene>
    <name evidence="12" type="primary">yecS</name>
    <name evidence="12" type="ORF">AUT07_00329</name>
</gene>
<evidence type="ECO:0000313" key="12">
    <source>
        <dbReference type="EMBL" id="AMA64910.1"/>
    </source>
</evidence>
<dbReference type="InterPro" id="IPR043429">
    <property type="entry name" value="ArtM/GltK/GlnP/TcyL/YhdX-like"/>
</dbReference>
<dbReference type="KEGG" id="asy:AUT07_00329"/>
<dbReference type="RefSeq" id="WP_066283345.1">
    <property type="nucleotide sequence ID" value="NZ_CP013920.1"/>
</dbReference>
<dbReference type="Gene3D" id="1.10.3720.10">
    <property type="entry name" value="MetI-like"/>
    <property type="match status" value="1"/>
</dbReference>
<evidence type="ECO:0000256" key="6">
    <source>
        <dbReference type="ARBA" id="ARBA00022692"/>
    </source>
</evidence>
<keyword evidence="8 10" id="KW-1133">Transmembrane helix</keyword>
<feature type="transmembrane region" description="Helical" evidence="10">
    <location>
        <begin position="53"/>
        <end position="70"/>
    </location>
</feature>
<dbReference type="SUPFAM" id="SSF161098">
    <property type="entry name" value="MetI-like"/>
    <property type="match status" value="1"/>
</dbReference>
<keyword evidence="9 10" id="KW-0472">Membrane</keyword>
<feature type="transmembrane region" description="Helical" evidence="10">
    <location>
        <begin position="212"/>
        <end position="232"/>
    </location>
</feature>
<dbReference type="PROSITE" id="PS50928">
    <property type="entry name" value="ABC_TM1"/>
    <property type="match status" value="1"/>
</dbReference>
<evidence type="ECO:0000256" key="7">
    <source>
        <dbReference type="ARBA" id="ARBA00022970"/>
    </source>
</evidence>
<dbReference type="OrthoDB" id="6534575at2"/>
<dbReference type="STRING" id="634113.AUT07_00329"/>
<keyword evidence="7" id="KW-0029">Amino-acid transport</keyword>
<evidence type="ECO:0000256" key="1">
    <source>
        <dbReference type="ARBA" id="ARBA00004429"/>
    </source>
</evidence>
<evidence type="ECO:0000256" key="9">
    <source>
        <dbReference type="ARBA" id="ARBA00023136"/>
    </source>
</evidence>
<evidence type="ECO:0000259" key="11">
    <source>
        <dbReference type="PROSITE" id="PS50928"/>
    </source>
</evidence>
<dbReference type="InterPro" id="IPR010065">
    <property type="entry name" value="AA_ABC_transptr_permease_3TM"/>
</dbReference>
<evidence type="ECO:0000256" key="10">
    <source>
        <dbReference type="RuleBase" id="RU363032"/>
    </source>
</evidence>
<dbReference type="PANTHER" id="PTHR30614:SF47">
    <property type="entry name" value="ABC TRANSPORTER PERMEASE"/>
    <property type="match status" value="1"/>
</dbReference>
<dbReference type="CDD" id="cd06261">
    <property type="entry name" value="TM_PBP2"/>
    <property type="match status" value="1"/>
</dbReference>
<dbReference type="InterPro" id="IPR035906">
    <property type="entry name" value="MetI-like_sf"/>
</dbReference>
<feature type="transmembrane region" description="Helical" evidence="10">
    <location>
        <begin position="76"/>
        <end position="95"/>
    </location>
</feature>
<dbReference type="PANTHER" id="PTHR30614">
    <property type="entry name" value="MEMBRANE COMPONENT OF AMINO ACID ABC TRANSPORTER"/>
    <property type="match status" value="1"/>
</dbReference>
<reference evidence="12 13" key="1">
    <citation type="submission" date="2016-01" db="EMBL/GenBank/DDBJ databases">
        <title>Genome sequence of Ca. Arsenophonus lipopteni, the exclusive symbiont of a blood sucking fly Lipoptena cervi (Diptera: Hippoboscidae).</title>
        <authorList>
            <person name="Novakova E."/>
            <person name="Hypsa V."/>
            <person name="Nguyen P."/>
            <person name="Husnik F."/>
            <person name="Darby A.C."/>
        </authorList>
    </citation>
    <scope>NUCLEOTIDE SEQUENCE [LARGE SCALE GENOMIC DNA]</scope>
    <source>
        <strain evidence="12 13">CB</strain>
    </source>
</reference>
<dbReference type="GO" id="GO:0022857">
    <property type="term" value="F:transmembrane transporter activity"/>
    <property type="evidence" value="ECO:0007669"/>
    <property type="project" value="InterPro"/>
</dbReference>
<keyword evidence="4" id="KW-1003">Cell membrane</keyword>
<feature type="transmembrane region" description="Helical" evidence="10">
    <location>
        <begin position="107"/>
        <end position="126"/>
    </location>
</feature>
<keyword evidence="5" id="KW-0997">Cell inner membrane</keyword>
<accession>A0A0X9VZ02</accession>
<name>A0A0X9VZ02_9GAMM</name>
<organism evidence="12 13">
    <name type="scientific">Candidatus Arsenophonus lipoptenae</name>
    <dbReference type="NCBI Taxonomy" id="634113"/>
    <lineage>
        <taxon>Bacteria</taxon>
        <taxon>Pseudomonadati</taxon>
        <taxon>Pseudomonadota</taxon>
        <taxon>Gammaproteobacteria</taxon>
        <taxon>Enterobacterales</taxon>
        <taxon>Morganellaceae</taxon>
        <taxon>Arsenophonus</taxon>
    </lineage>
</organism>
<dbReference type="EMBL" id="CP013920">
    <property type="protein sequence ID" value="AMA64910.1"/>
    <property type="molecule type" value="Genomic_DNA"/>
</dbReference>
<evidence type="ECO:0000256" key="4">
    <source>
        <dbReference type="ARBA" id="ARBA00022475"/>
    </source>
</evidence>
<evidence type="ECO:0000256" key="8">
    <source>
        <dbReference type="ARBA" id="ARBA00022989"/>
    </source>
</evidence>
<comment type="similarity">
    <text evidence="2">Belongs to the binding-protein-dependent transport system permease family. HisMQ subfamily.</text>
</comment>
<evidence type="ECO:0000313" key="13">
    <source>
        <dbReference type="Proteomes" id="UP000069926"/>
    </source>
</evidence>
<sequence length="247" mass="28764">MFKYFFSNQQLTKEYLDWIWQGLVITIWISFLTIIFSTILSCILVATRESRILLLRWLTIIYISLFRNTPLLIQLFFWYFAIGNILPVSIIQWLNTSHQLIIFSLKITWPSFEFLAGLISLILYSTPFITEELRSGIYAVKYEQKFAALALGLIRWQVMRYIILPQALKISFSPLLGQYMNIVKNSSLTMAIGVAELSYISRQIESQSLQTFMAFGITTILYITIIAIIEALEQCRKQHLINKGKFT</sequence>
<dbReference type="NCBIfam" id="TIGR01726">
    <property type="entry name" value="HEQRo_perm_3TM"/>
    <property type="match status" value="1"/>
</dbReference>
<protein>
    <submittedName>
        <fullName evidence="12">Inner membrane amino-acid ABC transporter permease protein YecS</fullName>
    </submittedName>
</protein>
<dbReference type="Proteomes" id="UP000069926">
    <property type="component" value="Chromosome"/>
</dbReference>
<keyword evidence="3 10" id="KW-0813">Transport</keyword>
<feature type="transmembrane region" description="Helical" evidence="10">
    <location>
        <begin position="20"/>
        <end position="46"/>
    </location>
</feature>
<dbReference type="PATRIC" id="fig|634113.3.peg.320"/>
<dbReference type="Pfam" id="PF00528">
    <property type="entry name" value="BPD_transp_1"/>
    <property type="match status" value="1"/>
</dbReference>
<dbReference type="AlphaFoldDB" id="A0A0X9VZ02"/>
<evidence type="ECO:0000256" key="5">
    <source>
        <dbReference type="ARBA" id="ARBA00022519"/>
    </source>
</evidence>
<comment type="subcellular location">
    <subcellularLocation>
        <location evidence="1">Cell inner membrane</location>
        <topology evidence="1">Multi-pass membrane protein</topology>
    </subcellularLocation>
    <subcellularLocation>
        <location evidence="10">Cell membrane</location>
        <topology evidence="10">Multi-pass membrane protein</topology>
    </subcellularLocation>
</comment>
<dbReference type="GO" id="GO:0006865">
    <property type="term" value="P:amino acid transport"/>
    <property type="evidence" value="ECO:0007669"/>
    <property type="project" value="UniProtKB-KW"/>
</dbReference>
<dbReference type="InterPro" id="IPR000515">
    <property type="entry name" value="MetI-like"/>
</dbReference>